<gene>
    <name evidence="3" type="ORF">PCANC_22008</name>
</gene>
<dbReference type="EMBL" id="PGCJ01001000">
    <property type="protein sequence ID" value="PLW11928.1"/>
    <property type="molecule type" value="Genomic_DNA"/>
</dbReference>
<evidence type="ECO:0000259" key="2">
    <source>
        <dbReference type="Pfam" id="PF03235"/>
    </source>
</evidence>
<evidence type="ECO:0000313" key="3">
    <source>
        <dbReference type="EMBL" id="PLW11928.1"/>
    </source>
</evidence>
<dbReference type="AlphaFoldDB" id="A0A2N5SFA4"/>
<proteinExistence type="predicted"/>
<dbReference type="InterPro" id="IPR004919">
    <property type="entry name" value="GmrSD_N"/>
</dbReference>
<evidence type="ECO:0000256" key="1">
    <source>
        <dbReference type="SAM" id="MobiDB-lite"/>
    </source>
</evidence>
<feature type="compositionally biased region" description="Low complexity" evidence="1">
    <location>
        <begin position="555"/>
        <end position="565"/>
    </location>
</feature>
<feature type="compositionally biased region" description="Polar residues" evidence="1">
    <location>
        <begin position="534"/>
        <end position="554"/>
    </location>
</feature>
<keyword evidence="4" id="KW-1185">Reference proteome</keyword>
<feature type="domain" description="GmrSD restriction endonucleases N-terminal" evidence="2">
    <location>
        <begin position="58"/>
        <end position="146"/>
    </location>
</feature>
<feature type="region of interest" description="Disordered" evidence="1">
    <location>
        <begin position="405"/>
        <end position="514"/>
    </location>
</feature>
<evidence type="ECO:0000313" key="4">
    <source>
        <dbReference type="Proteomes" id="UP000235388"/>
    </source>
</evidence>
<dbReference type="STRING" id="200324.A0A2N5SFA4"/>
<feature type="region of interest" description="Disordered" evidence="1">
    <location>
        <begin position="1"/>
        <end position="31"/>
    </location>
</feature>
<name>A0A2N5SFA4_9BASI</name>
<feature type="compositionally biased region" description="Polar residues" evidence="1">
    <location>
        <begin position="485"/>
        <end position="494"/>
    </location>
</feature>
<feature type="compositionally biased region" description="Acidic residues" evidence="1">
    <location>
        <begin position="9"/>
        <end position="27"/>
    </location>
</feature>
<feature type="region of interest" description="Disordered" evidence="1">
    <location>
        <begin position="534"/>
        <end position="593"/>
    </location>
</feature>
<protein>
    <recommendedName>
        <fullName evidence="2">GmrSD restriction endonucleases N-terminal domain-containing protein</fullName>
    </recommendedName>
</protein>
<feature type="region of interest" description="Disordered" evidence="1">
    <location>
        <begin position="624"/>
        <end position="655"/>
    </location>
</feature>
<reference evidence="3 4" key="1">
    <citation type="submission" date="2017-11" db="EMBL/GenBank/DDBJ databases">
        <title>De novo assembly and phasing of dikaryotic genomes from two isolates of Puccinia coronata f. sp. avenae, the causal agent of oat crown rust.</title>
        <authorList>
            <person name="Miller M.E."/>
            <person name="Zhang Y."/>
            <person name="Omidvar V."/>
            <person name="Sperschneider J."/>
            <person name="Schwessinger B."/>
            <person name="Raley C."/>
            <person name="Palmer J.M."/>
            <person name="Garnica D."/>
            <person name="Upadhyaya N."/>
            <person name="Rathjen J."/>
            <person name="Taylor J.M."/>
            <person name="Park R.F."/>
            <person name="Dodds P.N."/>
            <person name="Hirsch C.D."/>
            <person name="Kianian S.F."/>
            <person name="Figueroa M."/>
        </authorList>
    </citation>
    <scope>NUCLEOTIDE SEQUENCE [LARGE SCALE GENOMIC DNA]</scope>
    <source>
        <strain evidence="3">12NC29</strain>
    </source>
</reference>
<dbReference type="PANTHER" id="PTHR39639:SF1">
    <property type="entry name" value="DUF262 DOMAIN-CONTAINING PROTEIN"/>
    <property type="match status" value="1"/>
</dbReference>
<organism evidence="3 4">
    <name type="scientific">Puccinia coronata f. sp. avenae</name>
    <dbReference type="NCBI Taxonomy" id="200324"/>
    <lineage>
        <taxon>Eukaryota</taxon>
        <taxon>Fungi</taxon>
        <taxon>Dikarya</taxon>
        <taxon>Basidiomycota</taxon>
        <taxon>Pucciniomycotina</taxon>
        <taxon>Pucciniomycetes</taxon>
        <taxon>Pucciniales</taxon>
        <taxon>Pucciniaceae</taxon>
        <taxon>Puccinia</taxon>
    </lineage>
</organism>
<sequence>MPAGYVTDSESDTDQLDCDASEVDDGENGIPGALESANCRVYSTMELYRRMTASLIDVEPPYQRDVVWTKPSQSALIDSILKNKWVPTLLFSERPASVDRFGKKCKARWVCMDGKQRLTSIRLFMDGVIPWYRKPKEPLYFKQSTPPQPSRKLLTEDQQEIFLTRGLTAAMYSKLTELQERDIFRLVQEGKPLTAGEKMHASSGLWSVYVSELTAHYMDRSGDKPNGWRGRIANLKRGADFRTMAEMVMAIRDRMYNASNTVRYCDAKKVHKELDTLHDTPVPEELQNRVKYLLDCFMDLSMLAPPKTPYTIEMRTPDALFYPIQKGRRTMIAPIEMVWIPHIIAVHSKGLSKGKLLEMVEMYKLAIRKHYPNEVKSNSTITKWSVDWIENFDVSKLTGKYTGWAVPRPTPQPAPQETISTTGLRNAARRTLTVQTSTKRDPSALDPALTPSSSVSTSSLTKRPRLSAPALANQNAARSPIPFQPQRNSLSKDSPLQPRPVSQGRSSTGASTAPLTTSVQARILAQRAQAALNGNSLSPTGSSMSLTSVSNGQQSTTASSLSSHTSAHHAADPGTSRLGMPPARFVSNYPTPPSRTVPFQLPSKPPAQLPQQTTNGIMGYRVNPHSNLSNHHPNIQPNLQSNIQHPYQGQQHRGG</sequence>
<dbReference type="Proteomes" id="UP000235388">
    <property type="component" value="Unassembled WGS sequence"/>
</dbReference>
<feature type="compositionally biased region" description="Polar residues" evidence="1">
    <location>
        <begin position="503"/>
        <end position="514"/>
    </location>
</feature>
<feature type="compositionally biased region" description="Polar residues" evidence="1">
    <location>
        <begin position="635"/>
        <end position="655"/>
    </location>
</feature>
<comment type="caution">
    <text evidence="3">The sequence shown here is derived from an EMBL/GenBank/DDBJ whole genome shotgun (WGS) entry which is preliminary data.</text>
</comment>
<feature type="compositionally biased region" description="Low complexity" evidence="1">
    <location>
        <begin position="624"/>
        <end position="634"/>
    </location>
</feature>
<dbReference type="Pfam" id="PF03235">
    <property type="entry name" value="GmrSD_N"/>
    <property type="match status" value="1"/>
</dbReference>
<accession>A0A2N5SFA4</accession>
<feature type="compositionally biased region" description="Polar residues" evidence="1">
    <location>
        <begin position="415"/>
        <end position="424"/>
    </location>
</feature>
<dbReference type="OrthoDB" id="5419821at2759"/>
<dbReference type="PANTHER" id="PTHR39639">
    <property type="entry name" value="CHROMOSOME 16, WHOLE GENOME SHOTGUN SEQUENCE"/>
    <property type="match status" value="1"/>
</dbReference>